<comment type="subcellular location">
    <subcellularLocation>
        <location evidence="1">Cell envelope</location>
    </subcellularLocation>
</comment>
<evidence type="ECO:0000256" key="3">
    <source>
        <dbReference type="ARBA" id="ARBA00022729"/>
    </source>
</evidence>
<dbReference type="AlphaFoldDB" id="A0A4R5EVJ7"/>
<gene>
    <name evidence="5" type="ORF">E1B25_07845</name>
</gene>
<keyword evidence="6" id="KW-1185">Reference proteome</keyword>
<dbReference type="GO" id="GO:0030246">
    <property type="term" value="F:carbohydrate binding"/>
    <property type="evidence" value="ECO:0007669"/>
    <property type="project" value="UniProtKB-ARBA"/>
</dbReference>
<dbReference type="EMBL" id="SMFP01000004">
    <property type="protein sequence ID" value="TDE38924.1"/>
    <property type="molecule type" value="Genomic_DNA"/>
</dbReference>
<dbReference type="InterPro" id="IPR028082">
    <property type="entry name" value="Peripla_BP_I"/>
</dbReference>
<accession>A0A4R5EVJ7</accession>
<keyword evidence="3" id="KW-0732">Signal</keyword>
<dbReference type="Pfam" id="PF13407">
    <property type="entry name" value="Peripla_BP_4"/>
    <property type="match status" value="1"/>
</dbReference>
<dbReference type="PANTHER" id="PTHR46847">
    <property type="entry name" value="D-ALLOSE-BINDING PERIPLASMIC PROTEIN-RELATED"/>
    <property type="match status" value="1"/>
</dbReference>
<evidence type="ECO:0000313" key="5">
    <source>
        <dbReference type="EMBL" id="TDE38924.1"/>
    </source>
</evidence>
<protein>
    <submittedName>
        <fullName evidence="5">Sugar ABC transporter substrate-binding protein</fullName>
    </submittedName>
</protein>
<dbReference type="PANTHER" id="PTHR46847:SF1">
    <property type="entry name" value="D-ALLOSE-BINDING PERIPLASMIC PROTEIN-RELATED"/>
    <property type="match status" value="1"/>
</dbReference>
<dbReference type="Proteomes" id="UP000294662">
    <property type="component" value="Unassembled WGS sequence"/>
</dbReference>
<reference evidence="5 6" key="1">
    <citation type="submission" date="2019-03" db="EMBL/GenBank/DDBJ databases">
        <authorList>
            <person name="Zhang S."/>
        </authorList>
    </citation>
    <scope>NUCLEOTIDE SEQUENCE [LARGE SCALE GENOMIC DNA]</scope>
    <source>
        <strain evidence="5 6">S4J41</strain>
    </source>
</reference>
<dbReference type="CDD" id="cd01536">
    <property type="entry name" value="PBP1_ABC_sugar_binding-like"/>
    <property type="match status" value="1"/>
</dbReference>
<evidence type="ECO:0000313" key="6">
    <source>
        <dbReference type="Proteomes" id="UP000294662"/>
    </source>
</evidence>
<dbReference type="Gene3D" id="3.40.50.2300">
    <property type="match status" value="2"/>
</dbReference>
<dbReference type="SUPFAM" id="SSF53822">
    <property type="entry name" value="Periplasmic binding protein-like I"/>
    <property type="match status" value="1"/>
</dbReference>
<name>A0A4R5EVJ7_9RHOB</name>
<proteinExistence type="inferred from homology"/>
<evidence type="ECO:0000259" key="4">
    <source>
        <dbReference type="Pfam" id="PF13407"/>
    </source>
</evidence>
<sequence length="428" mass="46130">MCSTTCWMGCCMSIQRARTTVWRSWTAAVWIWRPPKSCVQAGSPGLHDTQLKSNQQGDCTMTKMFKGMGLVSALMMASALPALAQDDPAAAAMVNIEAYSGIPEFTPPGDPFDARACMEGKSILTVPASSAIPFIKTIADGKDALAKELGFKHAQWENQGNPTQWIQGMNYAANNGFDVVSLLAGADPRFFEPQVKMAQAAGVKVVTSHLTGLEIPGPAGVDANTAIDYKQAGKLMADWTITQTDAKVNALILVSNEALSTDSLVEGLTEAFAKCPDCTYEIVNVPIVDWATRIQPTVQGKLQANPDINYVIPIYDSMSSFVTPAIAISGKRDTVKVATFNGTPFVLDLVRDGTVEMDIGENLDWIAHAMLDAEMRLICGLEPVTDSKVPLRVFSAENISEVGDPADASKGYGDAYVEGYRKLWNVTK</sequence>
<comment type="similarity">
    <text evidence="2">Belongs to the bacterial solute-binding protein 2 family.</text>
</comment>
<dbReference type="InterPro" id="IPR025997">
    <property type="entry name" value="SBP_2_dom"/>
</dbReference>
<dbReference type="GO" id="GO:0030313">
    <property type="term" value="C:cell envelope"/>
    <property type="evidence" value="ECO:0007669"/>
    <property type="project" value="UniProtKB-SubCell"/>
</dbReference>
<comment type="caution">
    <text evidence="5">The sequence shown here is derived from an EMBL/GenBank/DDBJ whole genome shotgun (WGS) entry which is preliminary data.</text>
</comment>
<feature type="domain" description="Periplasmic binding protein" evidence="4">
    <location>
        <begin position="125"/>
        <end position="380"/>
    </location>
</feature>
<evidence type="ECO:0000256" key="2">
    <source>
        <dbReference type="ARBA" id="ARBA00007639"/>
    </source>
</evidence>
<organism evidence="5 6">
    <name type="scientific">Antarcticimicrobium sediminis</name>
    <dbReference type="NCBI Taxonomy" id="2546227"/>
    <lineage>
        <taxon>Bacteria</taxon>
        <taxon>Pseudomonadati</taxon>
        <taxon>Pseudomonadota</taxon>
        <taxon>Alphaproteobacteria</taxon>
        <taxon>Rhodobacterales</taxon>
        <taxon>Paracoccaceae</taxon>
        <taxon>Antarcticimicrobium</taxon>
    </lineage>
</organism>
<evidence type="ECO:0000256" key="1">
    <source>
        <dbReference type="ARBA" id="ARBA00004196"/>
    </source>
</evidence>